<dbReference type="OrthoDB" id="10252832at2759"/>
<dbReference type="PANTHER" id="PTHR12103">
    <property type="entry name" value="5'-NUCLEOTIDASE DOMAIN-CONTAINING"/>
    <property type="match status" value="1"/>
</dbReference>
<evidence type="ECO:0000256" key="6">
    <source>
        <dbReference type="PIRSR" id="PIRSR017434-2"/>
    </source>
</evidence>
<evidence type="ECO:0000256" key="2">
    <source>
        <dbReference type="ARBA" id="ARBA00022723"/>
    </source>
</evidence>
<dbReference type="FunFam" id="3.40.50.1000:FF:000021">
    <property type="entry name" value="NT5C2 isoform 1"/>
    <property type="match status" value="1"/>
</dbReference>
<dbReference type="SUPFAM" id="SSF56784">
    <property type="entry name" value="HAD-like"/>
    <property type="match status" value="1"/>
</dbReference>
<keyword evidence="3" id="KW-0378">Hydrolase</keyword>
<keyword evidence="10" id="KW-1185">Reference proteome</keyword>
<feature type="compositionally biased region" description="Acidic residues" evidence="7">
    <location>
        <begin position="522"/>
        <end position="533"/>
    </location>
</feature>
<dbReference type="OMA" id="WDYTDAV"/>
<feature type="binding site" evidence="6">
    <location>
        <position position="40"/>
    </location>
    <ligand>
        <name>GMP</name>
        <dbReference type="ChEBI" id="CHEBI:58115"/>
    </ligand>
</feature>
<dbReference type="EnsemblMetazoa" id="CapteT226143">
    <property type="protein sequence ID" value="CapteP226143"/>
    <property type="gene ID" value="CapteG226143"/>
</dbReference>
<dbReference type="NCBIfam" id="TIGR02244">
    <property type="entry name" value="HAD-IG-Ncltidse"/>
    <property type="match status" value="1"/>
</dbReference>
<dbReference type="InterPro" id="IPR023214">
    <property type="entry name" value="HAD_sf"/>
</dbReference>
<dbReference type="HOGENOM" id="CLU_017845_3_0_1"/>
<dbReference type="EMBL" id="KB309465">
    <property type="protein sequence ID" value="ELT94297.1"/>
    <property type="molecule type" value="Genomic_DNA"/>
</dbReference>
<dbReference type="PIRSF" id="PIRSF017434">
    <property type="entry name" value="Purine_5'-nucleotidase"/>
    <property type="match status" value="1"/>
</dbReference>
<comment type="similarity">
    <text evidence="1">Belongs to the 5'(3')-deoxyribonucleotidase family.</text>
</comment>
<dbReference type="InterPro" id="IPR016695">
    <property type="entry name" value="Pur_nucleotidase"/>
</dbReference>
<feature type="compositionally biased region" description="Basic and acidic residues" evidence="7">
    <location>
        <begin position="482"/>
        <end position="491"/>
    </location>
</feature>
<protein>
    <recommendedName>
        <fullName evidence="11">5'-nucleotidase</fullName>
    </recommendedName>
</protein>
<evidence type="ECO:0000256" key="3">
    <source>
        <dbReference type="ARBA" id="ARBA00022801"/>
    </source>
</evidence>
<evidence type="ECO:0000256" key="5">
    <source>
        <dbReference type="PIRSR" id="PIRSR017434-1"/>
    </source>
</evidence>
<evidence type="ECO:0000313" key="8">
    <source>
        <dbReference type="EMBL" id="ELT94297.1"/>
    </source>
</evidence>
<dbReference type="InterPro" id="IPR008380">
    <property type="entry name" value="HAD-SF_hydro_IG_5-nucl"/>
</dbReference>
<reference evidence="8 10" key="2">
    <citation type="journal article" date="2013" name="Nature">
        <title>Insights into bilaterian evolution from three spiralian genomes.</title>
        <authorList>
            <person name="Simakov O."/>
            <person name="Marletaz F."/>
            <person name="Cho S.J."/>
            <person name="Edsinger-Gonzales E."/>
            <person name="Havlak P."/>
            <person name="Hellsten U."/>
            <person name="Kuo D.H."/>
            <person name="Larsson T."/>
            <person name="Lv J."/>
            <person name="Arendt D."/>
            <person name="Savage R."/>
            <person name="Osoegawa K."/>
            <person name="de Jong P."/>
            <person name="Grimwood J."/>
            <person name="Chapman J.A."/>
            <person name="Shapiro H."/>
            <person name="Aerts A."/>
            <person name="Otillar R.P."/>
            <person name="Terry A.Y."/>
            <person name="Boore J.L."/>
            <person name="Grigoriev I.V."/>
            <person name="Lindberg D.R."/>
            <person name="Seaver E.C."/>
            <person name="Weisblat D.A."/>
            <person name="Putnam N.H."/>
            <person name="Rokhsar D.S."/>
        </authorList>
    </citation>
    <scope>NUCLEOTIDE SEQUENCE</scope>
    <source>
        <strain evidence="8 10">I ESC-2004</strain>
    </source>
</reference>
<evidence type="ECO:0000256" key="1">
    <source>
        <dbReference type="ARBA" id="ARBA00009589"/>
    </source>
</evidence>
<name>R7TLE1_CAPTE</name>
<feature type="region of interest" description="Disordered" evidence="7">
    <location>
        <begin position="482"/>
        <end position="533"/>
    </location>
</feature>
<sequence>MHAVHMQSTRKSTVHIYPLQIFVNRSLHLQKMKFFGFDMDYTLAMYKSPQYEQLGFDLVKKRLVKIGYPESIMDFEYDHTFPVRGLWFDSLYGNLLKVDAYGNILLCLHGFQFLKTQEIRKLYPNKFIVLDENRIYVLNTLFNLPETYLLACIVDFFTNSPGYTRQGNEPSGIKCGDLYMSYKSIFQDVRKSMDWIHIEGDLKPMTVDDIEKYVHKDPSLPLLLDRMRENGKTFLLTNSGYDYTNKVMSYLLDVPGINSDSPKREWISYFDYIVVDAKKPTTGAQKIGLHTGPLKQGQIYSGGSCEVFSQLIGAKGKDVLYIGDHIYGDILKSKKIVGWRTFLVIPEMAQELLVWTSKQELFQRLQHLDAILSDIYRDLDSSAKEAPDITRIRNAMGEVSHEMDLAYGIAGSLFRSGSRQTFFASQVERYADLYSSSFMNLLHYPFSYLFRAPPMLMSHESTVEHELGMGSEDEEMIIAPRHRQDVDDFHRKQQKAYAERDDSEVPNLRAQTPQKVTHQFDEDISDDESCGSH</sequence>
<dbReference type="EMBL" id="AMQN01012348">
    <property type="status" value="NOT_ANNOTATED_CDS"/>
    <property type="molecule type" value="Genomic_DNA"/>
</dbReference>
<keyword evidence="4 6" id="KW-0460">Magnesium</keyword>
<dbReference type="CDD" id="cd07522">
    <property type="entry name" value="HAD_cN-II"/>
    <property type="match status" value="1"/>
</dbReference>
<keyword evidence="2 6" id="KW-0479">Metal-binding</keyword>
<dbReference type="GO" id="GO:0046872">
    <property type="term" value="F:metal ion binding"/>
    <property type="evidence" value="ECO:0007669"/>
    <property type="project" value="UniProtKB-KW"/>
</dbReference>
<dbReference type="Gene3D" id="3.40.50.1000">
    <property type="entry name" value="HAD superfamily/HAD-like"/>
    <property type="match status" value="1"/>
</dbReference>
<organism evidence="8">
    <name type="scientific">Capitella teleta</name>
    <name type="common">Polychaete worm</name>
    <dbReference type="NCBI Taxonomy" id="283909"/>
    <lineage>
        <taxon>Eukaryota</taxon>
        <taxon>Metazoa</taxon>
        <taxon>Spiralia</taxon>
        <taxon>Lophotrochozoa</taxon>
        <taxon>Annelida</taxon>
        <taxon>Polychaeta</taxon>
        <taxon>Sedentaria</taxon>
        <taxon>Scolecida</taxon>
        <taxon>Capitellidae</taxon>
        <taxon>Capitella</taxon>
    </lineage>
</organism>
<proteinExistence type="inferred from homology"/>
<dbReference type="InterPro" id="IPR036412">
    <property type="entry name" value="HAD-like_sf"/>
</dbReference>
<feature type="binding site" evidence="6">
    <location>
        <position position="324"/>
    </location>
    <ligand>
        <name>Mg(2+)</name>
        <dbReference type="ChEBI" id="CHEBI:18420"/>
    </ligand>
</feature>
<evidence type="ECO:0000256" key="7">
    <source>
        <dbReference type="SAM" id="MobiDB-lite"/>
    </source>
</evidence>
<evidence type="ECO:0000313" key="9">
    <source>
        <dbReference type="EnsemblMetazoa" id="CapteP226143"/>
    </source>
</evidence>
<comment type="cofactor">
    <cofactor evidence="6">
        <name>Mg(2+)</name>
        <dbReference type="ChEBI" id="CHEBI:18420"/>
    </cofactor>
    <text evidence="6">Binds 1 Mg(2+) ion per subunit.</text>
</comment>
<dbReference type="PANTHER" id="PTHR12103:SF15">
    <property type="entry name" value="CYTOSOLIC PURINE 5'-NUCLEOTIDASE"/>
    <property type="match status" value="1"/>
</dbReference>
<dbReference type="FunCoup" id="R7TLE1">
    <property type="interactions" value="729"/>
</dbReference>
<reference evidence="10" key="1">
    <citation type="submission" date="2012-12" db="EMBL/GenBank/DDBJ databases">
        <authorList>
            <person name="Hellsten U."/>
            <person name="Grimwood J."/>
            <person name="Chapman J.A."/>
            <person name="Shapiro H."/>
            <person name="Aerts A."/>
            <person name="Otillar R.P."/>
            <person name="Terry A.Y."/>
            <person name="Boore J.L."/>
            <person name="Simakov O."/>
            <person name="Marletaz F."/>
            <person name="Cho S.-J."/>
            <person name="Edsinger-Gonzales E."/>
            <person name="Havlak P."/>
            <person name="Kuo D.-H."/>
            <person name="Larsson T."/>
            <person name="Lv J."/>
            <person name="Arendt D."/>
            <person name="Savage R."/>
            <person name="Osoegawa K."/>
            <person name="de Jong P."/>
            <person name="Lindberg D.R."/>
            <person name="Seaver E.C."/>
            <person name="Weisblat D.A."/>
            <person name="Putnam N.H."/>
            <person name="Grigoriev I.V."/>
            <person name="Rokhsar D.S."/>
        </authorList>
    </citation>
    <scope>NUCLEOTIDE SEQUENCE</scope>
    <source>
        <strain evidence="10">I ESC-2004</strain>
    </source>
</reference>
<feature type="active site" description="Nucleophile" evidence="5">
    <location>
        <position position="38"/>
    </location>
</feature>
<accession>R7TLE1</accession>
<dbReference type="GO" id="GO:0046037">
    <property type="term" value="P:GMP metabolic process"/>
    <property type="evidence" value="ECO:0007669"/>
    <property type="project" value="UniProtKB-ARBA"/>
</dbReference>
<evidence type="ECO:0008006" key="11">
    <source>
        <dbReference type="Google" id="ProtNLM"/>
    </source>
</evidence>
<evidence type="ECO:0000313" key="10">
    <source>
        <dbReference type="Proteomes" id="UP000014760"/>
    </source>
</evidence>
<dbReference type="Pfam" id="PF05761">
    <property type="entry name" value="5_nucleotid"/>
    <property type="match status" value="1"/>
</dbReference>
<reference evidence="9" key="3">
    <citation type="submission" date="2015-06" db="UniProtKB">
        <authorList>
            <consortium name="EnsemblMetazoa"/>
        </authorList>
    </citation>
    <scope>IDENTIFICATION</scope>
</reference>
<dbReference type="Proteomes" id="UP000014760">
    <property type="component" value="Unassembled WGS sequence"/>
</dbReference>
<dbReference type="GO" id="GO:0008253">
    <property type="term" value="F:5'-nucleotidase activity"/>
    <property type="evidence" value="ECO:0007669"/>
    <property type="project" value="TreeGrafter"/>
</dbReference>
<dbReference type="STRING" id="283909.R7TLE1"/>
<gene>
    <name evidence="8" type="ORF">CAPTEDRAFT_226143</name>
</gene>
<feature type="binding site" evidence="6">
    <location>
        <position position="38"/>
    </location>
    <ligand>
        <name>Mg(2+)</name>
        <dbReference type="ChEBI" id="CHEBI:18420"/>
    </ligand>
</feature>
<dbReference type="AlphaFoldDB" id="R7TLE1"/>
<feature type="active site" description="Proton donor" evidence="5">
    <location>
        <position position="40"/>
    </location>
</feature>
<evidence type="ECO:0000256" key="4">
    <source>
        <dbReference type="ARBA" id="ARBA00022842"/>
    </source>
</evidence>